<feature type="chain" id="PRO_5045159389" evidence="11">
    <location>
        <begin position="29"/>
        <end position="644"/>
    </location>
</feature>
<gene>
    <name evidence="13" type="ORF">GCM10009097_53720</name>
</gene>
<keyword evidence="4 10" id="KW-0812">Transmembrane</keyword>
<evidence type="ECO:0000256" key="7">
    <source>
        <dbReference type="ARBA" id="ARBA00023004"/>
    </source>
</evidence>
<evidence type="ECO:0000259" key="12">
    <source>
        <dbReference type="PROSITE" id="PS51007"/>
    </source>
</evidence>
<evidence type="ECO:0000256" key="11">
    <source>
        <dbReference type="SAM" id="SignalP"/>
    </source>
</evidence>
<protein>
    <submittedName>
        <fullName evidence="13">Cytochrome c/FTR1 family iron permease</fullName>
    </submittedName>
</protein>
<feature type="transmembrane region" description="Helical" evidence="10">
    <location>
        <begin position="498"/>
        <end position="519"/>
    </location>
</feature>
<keyword evidence="5 9" id="KW-0479">Metal-binding</keyword>
<feature type="signal peptide" evidence="11">
    <location>
        <begin position="1"/>
        <end position="28"/>
    </location>
</feature>
<evidence type="ECO:0000256" key="5">
    <source>
        <dbReference type="ARBA" id="ARBA00022723"/>
    </source>
</evidence>
<evidence type="ECO:0000313" key="13">
    <source>
        <dbReference type="EMBL" id="GAA0529483.1"/>
    </source>
</evidence>
<feature type="transmembrane region" description="Helical" evidence="10">
    <location>
        <begin position="539"/>
        <end position="559"/>
    </location>
</feature>
<dbReference type="PROSITE" id="PS51007">
    <property type="entry name" value="CYTC"/>
    <property type="match status" value="1"/>
</dbReference>
<keyword evidence="3 9" id="KW-0349">Heme</keyword>
<reference evidence="13 14" key="1">
    <citation type="journal article" date="2019" name="Int. J. Syst. Evol. Microbiol.">
        <title>The Global Catalogue of Microorganisms (GCM) 10K type strain sequencing project: providing services to taxonomists for standard genome sequencing and annotation.</title>
        <authorList>
            <consortium name="The Broad Institute Genomics Platform"/>
            <consortium name="The Broad Institute Genome Sequencing Center for Infectious Disease"/>
            <person name="Wu L."/>
            <person name="Ma J."/>
        </authorList>
    </citation>
    <scope>NUCLEOTIDE SEQUENCE [LARGE SCALE GENOMIC DNA]</scope>
    <source>
        <strain evidence="13 14">JCM 14330</strain>
    </source>
</reference>
<dbReference type="RefSeq" id="WP_056930819.1">
    <property type="nucleotide sequence ID" value="NZ_BAAAEN010000033.1"/>
</dbReference>
<feature type="transmembrane region" description="Helical" evidence="10">
    <location>
        <begin position="427"/>
        <end position="448"/>
    </location>
</feature>
<keyword evidence="7 9" id="KW-0408">Iron</keyword>
<keyword evidence="8 10" id="KW-0472">Membrane</keyword>
<dbReference type="EMBL" id="BAAAEN010000033">
    <property type="protein sequence ID" value="GAA0529483.1"/>
    <property type="molecule type" value="Genomic_DNA"/>
</dbReference>
<feature type="transmembrane region" description="Helical" evidence="10">
    <location>
        <begin position="613"/>
        <end position="637"/>
    </location>
</feature>
<evidence type="ECO:0000256" key="9">
    <source>
        <dbReference type="PROSITE-ProRule" id="PRU00433"/>
    </source>
</evidence>
<sequence>MRSCFSNPLPRWFIALLIAMSLHGLAAAAPADDEKAQTVVHMLDYVGVDYPEFVQDGKVLNAEEYAEQQEFATQIATLLDQLPAVTEQPALLRQARELIERIGAKAPGSEVAALAARLRAGVIQAWQLSVAPRQAPDLTRGARLFAQQCTTCHGAQGRGDGPLAKDMLPPPSNFHDEARMRQRSLYGLYNTITLGVGGTPMRAFNEFSEADRWALAFFVGGLRASPEIIAQGEAAWRQGQSQQAFDALSTLVTKTPSEQGKAGSSLDAVRAYLTHQPQALQLAAPAPLAVSRTKLDEAAKAYARGDREYARRLAIAAYLEGFELVESALDTVNAPLRGEVEREMMTLRAAIGDGQPPEAVAAQVEKTKALLDRADDALSGSGLSWSTAFVSSLLILVREGLEAILVLAAIIALVVKTGRRDALPYIHAGWIGAVALAAVTWSVARYVISISGANRELTEGITALLAAAMLLYVGWWLHSRSNAQAWNRFIREQVDVALNKRTLWAMAGISFLAVYRELFEVILFYETLWVQAGAESHGAVLWGVAGATLLLVLIGGAILRYSVRLPIGPFFAATSAFLALLAVVFVGNGVAALQEAGMLDSTSVRFFSLPLLGIYPTAQGLALQVLTLILIAGGLWFNRTRQNS</sequence>
<dbReference type="PANTHER" id="PTHR31632:SF2">
    <property type="entry name" value="PLASMA MEMBRANE IRON PERMEASE"/>
    <property type="match status" value="1"/>
</dbReference>
<dbReference type="InterPro" id="IPR009056">
    <property type="entry name" value="Cyt_c-like_dom"/>
</dbReference>
<dbReference type="InterPro" id="IPR004923">
    <property type="entry name" value="FTR1/Fip1/EfeU"/>
</dbReference>
<feature type="transmembrane region" description="Helical" evidence="10">
    <location>
        <begin position="460"/>
        <end position="477"/>
    </location>
</feature>
<proteinExistence type="inferred from homology"/>
<keyword evidence="6 10" id="KW-1133">Transmembrane helix</keyword>
<dbReference type="SUPFAM" id="SSF46626">
    <property type="entry name" value="Cytochrome c"/>
    <property type="match status" value="1"/>
</dbReference>
<evidence type="ECO:0000256" key="4">
    <source>
        <dbReference type="ARBA" id="ARBA00022692"/>
    </source>
</evidence>
<feature type="transmembrane region" description="Helical" evidence="10">
    <location>
        <begin position="571"/>
        <end position="593"/>
    </location>
</feature>
<organism evidence="13 14">
    <name type="scientific">Pigmentiphaga daeguensis</name>
    <dbReference type="NCBI Taxonomy" id="414049"/>
    <lineage>
        <taxon>Bacteria</taxon>
        <taxon>Pseudomonadati</taxon>
        <taxon>Pseudomonadota</taxon>
        <taxon>Betaproteobacteria</taxon>
        <taxon>Burkholderiales</taxon>
        <taxon>Alcaligenaceae</taxon>
        <taxon>Pigmentiphaga</taxon>
    </lineage>
</organism>
<dbReference type="Pfam" id="PF03239">
    <property type="entry name" value="FTR1"/>
    <property type="match status" value="1"/>
</dbReference>
<name>A0ABN1CYG7_9BURK</name>
<evidence type="ECO:0000313" key="14">
    <source>
        <dbReference type="Proteomes" id="UP001501706"/>
    </source>
</evidence>
<comment type="subcellular location">
    <subcellularLocation>
        <location evidence="1">Membrane</location>
        <topology evidence="1">Multi-pass membrane protein</topology>
    </subcellularLocation>
</comment>
<comment type="caution">
    <text evidence="13">The sequence shown here is derived from an EMBL/GenBank/DDBJ whole genome shotgun (WGS) entry which is preliminary data.</text>
</comment>
<comment type="similarity">
    <text evidence="2">Belongs to the oxidase-dependent Fe transporter (OFeT) (TC 9.A.10.1) family.</text>
</comment>
<evidence type="ECO:0000256" key="6">
    <source>
        <dbReference type="ARBA" id="ARBA00022989"/>
    </source>
</evidence>
<feature type="transmembrane region" description="Helical" evidence="10">
    <location>
        <begin position="393"/>
        <end position="415"/>
    </location>
</feature>
<evidence type="ECO:0000256" key="2">
    <source>
        <dbReference type="ARBA" id="ARBA00008333"/>
    </source>
</evidence>
<evidence type="ECO:0000256" key="8">
    <source>
        <dbReference type="ARBA" id="ARBA00023136"/>
    </source>
</evidence>
<accession>A0ABN1CYG7</accession>
<dbReference type="PANTHER" id="PTHR31632">
    <property type="entry name" value="IRON TRANSPORTER FTH1"/>
    <property type="match status" value="1"/>
</dbReference>
<evidence type="ECO:0000256" key="1">
    <source>
        <dbReference type="ARBA" id="ARBA00004141"/>
    </source>
</evidence>
<evidence type="ECO:0000256" key="3">
    <source>
        <dbReference type="ARBA" id="ARBA00022617"/>
    </source>
</evidence>
<keyword evidence="14" id="KW-1185">Reference proteome</keyword>
<evidence type="ECO:0000256" key="10">
    <source>
        <dbReference type="SAM" id="Phobius"/>
    </source>
</evidence>
<dbReference type="InterPro" id="IPR036909">
    <property type="entry name" value="Cyt_c-like_dom_sf"/>
</dbReference>
<feature type="domain" description="Cytochrome c" evidence="12">
    <location>
        <begin position="136"/>
        <end position="323"/>
    </location>
</feature>
<keyword evidence="11" id="KW-0732">Signal</keyword>
<dbReference type="Gene3D" id="1.10.760.10">
    <property type="entry name" value="Cytochrome c-like domain"/>
    <property type="match status" value="1"/>
</dbReference>
<dbReference type="Proteomes" id="UP001501706">
    <property type="component" value="Unassembled WGS sequence"/>
</dbReference>
<dbReference type="Pfam" id="PF00034">
    <property type="entry name" value="Cytochrom_C"/>
    <property type="match status" value="1"/>
</dbReference>